<organism evidence="2 3">
    <name type="scientific">Necator americanus</name>
    <name type="common">Human hookworm</name>
    <dbReference type="NCBI Taxonomy" id="51031"/>
    <lineage>
        <taxon>Eukaryota</taxon>
        <taxon>Metazoa</taxon>
        <taxon>Ecdysozoa</taxon>
        <taxon>Nematoda</taxon>
        <taxon>Chromadorea</taxon>
        <taxon>Rhabditida</taxon>
        <taxon>Rhabditina</taxon>
        <taxon>Rhabditomorpha</taxon>
        <taxon>Strongyloidea</taxon>
        <taxon>Ancylostomatidae</taxon>
        <taxon>Bunostominae</taxon>
        <taxon>Necator</taxon>
    </lineage>
</organism>
<evidence type="ECO:0008006" key="4">
    <source>
        <dbReference type="Google" id="ProtNLM"/>
    </source>
</evidence>
<protein>
    <recommendedName>
        <fullName evidence="4">Secreted protein</fullName>
    </recommendedName>
</protein>
<keyword evidence="3" id="KW-1185">Reference proteome</keyword>
<dbReference type="EMBL" id="JAVFWL010000004">
    <property type="protein sequence ID" value="KAK6749732.1"/>
    <property type="molecule type" value="Genomic_DNA"/>
</dbReference>
<gene>
    <name evidence="2" type="primary">Necator_chrIV.g15298</name>
    <name evidence="2" type="ORF">RB195_002003</name>
</gene>
<evidence type="ECO:0000313" key="2">
    <source>
        <dbReference type="EMBL" id="KAK6749732.1"/>
    </source>
</evidence>
<comment type="caution">
    <text evidence="2">The sequence shown here is derived from an EMBL/GenBank/DDBJ whole genome shotgun (WGS) entry which is preliminary data.</text>
</comment>
<accession>A0ABR1DGX6</accession>
<evidence type="ECO:0000313" key="3">
    <source>
        <dbReference type="Proteomes" id="UP001303046"/>
    </source>
</evidence>
<proteinExistence type="predicted"/>
<sequence>MWAIHVFIASIPLITALTFSNGTDFFHEELWDNQWLELNGMMRYKCLPRSTDLTRIWYFEERYVGFAKGFLQITLITLTPVDLRTGRMGASNSSICPDRVPE</sequence>
<reference evidence="2 3" key="1">
    <citation type="submission" date="2023-08" db="EMBL/GenBank/DDBJ databases">
        <title>A Necator americanus chromosomal reference genome.</title>
        <authorList>
            <person name="Ilik V."/>
            <person name="Petrzelkova K.J."/>
            <person name="Pardy F."/>
            <person name="Fuh T."/>
            <person name="Niatou-Singa F.S."/>
            <person name="Gouil Q."/>
            <person name="Baker L."/>
            <person name="Ritchie M.E."/>
            <person name="Jex A.R."/>
            <person name="Gazzola D."/>
            <person name="Li H."/>
            <person name="Toshio Fujiwara R."/>
            <person name="Zhan B."/>
            <person name="Aroian R.V."/>
            <person name="Pafco B."/>
            <person name="Schwarz E.M."/>
        </authorList>
    </citation>
    <scope>NUCLEOTIDE SEQUENCE [LARGE SCALE GENOMIC DNA]</scope>
    <source>
        <strain evidence="2 3">Aroian</strain>
        <tissue evidence="2">Whole animal</tissue>
    </source>
</reference>
<name>A0ABR1DGX6_NECAM</name>
<keyword evidence="1" id="KW-0732">Signal</keyword>
<dbReference type="Proteomes" id="UP001303046">
    <property type="component" value="Unassembled WGS sequence"/>
</dbReference>
<feature type="chain" id="PRO_5045751206" description="Secreted protein" evidence="1">
    <location>
        <begin position="17"/>
        <end position="102"/>
    </location>
</feature>
<feature type="signal peptide" evidence="1">
    <location>
        <begin position="1"/>
        <end position="16"/>
    </location>
</feature>
<evidence type="ECO:0000256" key="1">
    <source>
        <dbReference type="SAM" id="SignalP"/>
    </source>
</evidence>